<sequence length="279" mass="33533">MNLNFVLNDYVLIWNLLFSASISSDIQSFKQKLWKNYRHSYNELYKEEELILKDPKNYIPDDDTIFDMVKASDIYKEIREETEKYRLDLLHTWDKIKKDLNKNLKEILRFDIKLYHVLVVDKKLDVIGMKIPKSRRVNTITWGNRVDSDNYTLAIINIIEHIVRKELANYQVEYKDIVDAIIELAIDNELTSRTLKKSVYLRGDSSLKYLKRQLYPYFLMYLGYSKEEILNRMMEDKIIFELDKYTFERGLATVDLKTFINFCIKNQKHILKIKELEII</sequence>
<protein>
    <submittedName>
        <fullName evidence="1">Uncharacterized protein</fullName>
    </submittedName>
</protein>
<dbReference type="Proteomes" id="UP000824232">
    <property type="component" value="Unassembled WGS sequence"/>
</dbReference>
<evidence type="ECO:0000313" key="2">
    <source>
        <dbReference type="Proteomes" id="UP000824232"/>
    </source>
</evidence>
<proteinExistence type="predicted"/>
<accession>A0A9D1DST8</accession>
<reference evidence="1" key="2">
    <citation type="journal article" date="2021" name="PeerJ">
        <title>Extensive microbial diversity within the chicken gut microbiome revealed by metagenomics and culture.</title>
        <authorList>
            <person name="Gilroy R."/>
            <person name="Ravi A."/>
            <person name="Getino M."/>
            <person name="Pursley I."/>
            <person name="Horton D.L."/>
            <person name="Alikhan N.F."/>
            <person name="Baker D."/>
            <person name="Gharbi K."/>
            <person name="Hall N."/>
            <person name="Watson M."/>
            <person name="Adriaenssens E.M."/>
            <person name="Foster-Nyarko E."/>
            <person name="Jarju S."/>
            <person name="Secka A."/>
            <person name="Antonio M."/>
            <person name="Oren A."/>
            <person name="Chaudhuri R.R."/>
            <person name="La Ragione R."/>
            <person name="Hildebrand F."/>
            <person name="Pallen M.J."/>
        </authorList>
    </citation>
    <scope>NUCLEOTIDE SEQUENCE</scope>
    <source>
        <strain evidence="1">CHK184-20233</strain>
    </source>
</reference>
<reference evidence="1" key="1">
    <citation type="submission" date="2020-10" db="EMBL/GenBank/DDBJ databases">
        <authorList>
            <person name="Gilroy R."/>
        </authorList>
    </citation>
    <scope>NUCLEOTIDE SEQUENCE</scope>
    <source>
        <strain evidence="1">CHK184-20233</strain>
    </source>
</reference>
<name>A0A9D1DST8_9FIRM</name>
<comment type="caution">
    <text evidence="1">The sequence shown here is derived from an EMBL/GenBank/DDBJ whole genome shotgun (WGS) entry which is preliminary data.</text>
</comment>
<dbReference type="EMBL" id="DVHC01000003">
    <property type="protein sequence ID" value="HIR58455.1"/>
    <property type="molecule type" value="Genomic_DNA"/>
</dbReference>
<evidence type="ECO:0000313" key="1">
    <source>
        <dbReference type="EMBL" id="HIR58455.1"/>
    </source>
</evidence>
<organism evidence="1 2">
    <name type="scientific">Candidatus Onthousia excrementipullorum</name>
    <dbReference type="NCBI Taxonomy" id="2840884"/>
    <lineage>
        <taxon>Bacteria</taxon>
        <taxon>Bacillati</taxon>
        <taxon>Bacillota</taxon>
        <taxon>Bacilli</taxon>
        <taxon>Candidatus Onthousia</taxon>
    </lineage>
</organism>
<dbReference type="AlphaFoldDB" id="A0A9D1DST8"/>
<gene>
    <name evidence="1" type="ORF">IAB38_00225</name>
</gene>